<evidence type="ECO:0000256" key="15">
    <source>
        <dbReference type="HAMAP-Rule" id="MF_01398"/>
    </source>
</evidence>
<evidence type="ECO:0000256" key="6">
    <source>
        <dbReference type="ARBA" id="ARBA00022692"/>
    </source>
</evidence>
<dbReference type="AlphaFoldDB" id="A0A8B2NQN1"/>
<evidence type="ECO:0000256" key="14">
    <source>
        <dbReference type="ARBA" id="ARBA00025830"/>
    </source>
</evidence>
<dbReference type="PANTHER" id="PTHR33445">
    <property type="entry name" value="ATP SYNTHASE SUBUNIT B', CHLOROPLASTIC"/>
    <property type="match status" value="1"/>
</dbReference>
<name>A0A8B2NQN1_9HYPH</name>
<accession>A0A8B2NQN1</accession>
<evidence type="ECO:0000256" key="2">
    <source>
        <dbReference type="ARBA" id="ARBA00005513"/>
    </source>
</evidence>
<keyword evidence="9 15" id="KW-0406">Ion transport</keyword>
<evidence type="ECO:0000256" key="12">
    <source>
        <dbReference type="ARBA" id="ARBA00025198"/>
    </source>
</evidence>
<evidence type="ECO:0000256" key="5">
    <source>
        <dbReference type="ARBA" id="ARBA00022547"/>
    </source>
</evidence>
<keyword evidence="3 15" id="KW-0813">Transport</keyword>
<sequence length="161" mass="17976">MLNTDTFWAFVALVLFLLLVIAVGGPKMIVNGLDARTQRIRNELDEARKNREEAQALLAEYQRRRRDAEAEAASIVEEARKEARRLTEEANEKLRDMVERRTKTAEAKITQAETQATAEIRGRAAELAIAAAGDILKARVSGGTANRLIDDSIETVRARMN</sequence>
<dbReference type="EMBL" id="QHHQ01000004">
    <property type="protein sequence ID" value="RAI00308.1"/>
    <property type="molecule type" value="Genomic_DNA"/>
</dbReference>
<dbReference type="InterPro" id="IPR050059">
    <property type="entry name" value="ATP_synthase_B_chain"/>
</dbReference>
<evidence type="ECO:0000256" key="1">
    <source>
        <dbReference type="ARBA" id="ARBA00004377"/>
    </source>
</evidence>
<dbReference type="InterPro" id="IPR002146">
    <property type="entry name" value="ATP_synth_b/b'su_bac/chlpt"/>
</dbReference>
<comment type="subunit">
    <text evidence="14 15">F-type ATPases have 2 components, F(1) - the catalytic core - and F(0) - the membrane proton channel. F(1) has five subunits: alpha(3), beta(3), gamma(1), delta(1), epsilon(1). F(0) has three main subunits: a(1), b(2) and c(10-14). The alpha and beta chains form an alternating ring which encloses part of the gamma chain. F(1) is attached to F(0) by a central stalk formed by the gamma and epsilon chains, while a peripheral stalk is formed by the delta and b chains.</text>
</comment>
<evidence type="ECO:0000256" key="16">
    <source>
        <dbReference type="RuleBase" id="RU003848"/>
    </source>
</evidence>
<dbReference type="GO" id="GO:0016787">
    <property type="term" value="F:hydrolase activity"/>
    <property type="evidence" value="ECO:0007669"/>
    <property type="project" value="UniProtKB-KW"/>
</dbReference>
<evidence type="ECO:0000313" key="19">
    <source>
        <dbReference type="Proteomes" id="UP000249590"/>
    </source>
</evidence>
<comment type="subcellular location">
    <subcellularLocation>
        <location evidence="1">Cell inner membrane</location>
        <topology evidence="1">Single-pass membrane protein</topology>
    </subcellularLocation>
    <subcellularLocation>
        <location evidence="15">Cell membrane</location>
        <topology evidence="15">Single-pass membrane protein</topology>
    </subcellularLocation>
</comment>
<dbReference type="Pfam" id="PF00430">
    <property type="entry name" value="ATP-synt_B"/>
    <property type="match status" value="1"/>
</dbReference>
<keyword evidence="7 15" id="KW-0375">Hydrogen ion transport</keyword>
<dbReference type="HAMAP" id="MF_01398">
    <property type="entry name" value="ATP_synth_b_bprime"/>
    <property type="match status" value="1"/>
</dbReference>
<evidence type="ECO:0000256" key="7">
    <source>
        <dbReference type="ARBA" id="ARBA00022781"/>
    </source>
</evidence>
<keyword evidence="18" id="KW-0378">Hydrolase</keyword>
<keyword evidence="5 15" id="KW-0138">CF(0)</keyword>
<evidence type="ECO:0000256" key="17">
    <source>
        <dbReference type="SAM" id="Coils"/>
    </source>
</evidence>
<evidence type="ECO:0000256" key="9">
    <source>
        <dbReference type="ARBA" id="ARBA00023065"/>
    </source>
</evidence>
<feature type="coiled-coil region" evidence="17">
    <location>
        <begin position="30"/>
        <end position="115"/>
    </location>
</feature>
<evidence type="ECO:0000256" key="10">
    <source>
        <dbReference type="ARBA" id="ARBA00023136"/>
    </source>
</evidence>
<comment type="function">
    <text evidence="13">Component of the F(0) channel, it forms part of the peripheral stalk, linking F(1) to F(0). The b'-subunit is a diverged and duplicated form of b found in plants and photosynthetic bacteria.</text>
</comment>
<protein>
    <recommendedName>
        <fullName evidence="15">ATP synthase subunit b</fullName>
    </recommendedName>
    <alternativeName>
        <fullName evidence="15">ATP synthase F(0) sector subunit b</fullName>
    </alternativeName>
    <alternativeName>
        <fullName evidence="15">ATPase subunit I</fullName>
    </alternativeName>
    <alternativeName>
        <fullName evidence="15">F-type ATPase subunit b</fullName>
        <shortName evidence="15">F-ATPase subunit b</shortName>
    </alternativeName>
</protein>
<dbReference type="GO" id="GO:0045259">
    <property type="term" value="C:proton-transporting ATP synthase complex"/>
    <property type="evidence" value="ECO:0007669"/>
    <property type="project" value="UniProtKB-KW"/>
</dbReference>
<keyword evidence="4 15" id="KW-1003">Cell membrane</keyword>
<evidence type="ECO:0000313" key="18">
    <source>
        <dbReference type="EMBL" id="RAI00308.1"/>
    </source>
</evidence>
<dbReference type="PANTHER" id="PTHR33445:SF1">
    <property type="entry name" value="ATP SYNTHASE SUBUNIT B"/>
    <property type="match status" value="1"/>
</dbReference>
<keyword evidence="11 15" id="KW-0066">ATP synthesis</keyword>
<comment type="similarity">
    <text evidence="2 15 16">Belongs to the ATPase B chain family.</text>
</comment>
<evidence type="ECO:0000256" key="8">
    <source>
        <dbReference type="ARBA" id="ARBA00022989"/>
    </source>
</evidence>
<dbReference type="OrthoDB" id="8479836at2"/>
<keyword evidence="10 15" id="KW-0472">Membrane</keyword>
<evidence type="ECO:0000256" key="13">
    <source>
        <dbReference type="ARBA" id="ARBA00025614"/>
    </source>
</evidence>
<evidence type="ECO:0000256" key="11">
    <source>
        <dbReference type="ARBA" id="ARBA00023310"/>
    </source>
</evidence>
<dbReference type="GO" id="GO:0046961">
    <property type="term" value="F:proton-transporting ATPase activity, rotational mechanism"/>
    <property type="evidence" value="ECO:0007669"/>
    <property type="project" value="TreeGrafter"/>
</dbReference>
<proteinExistence type="inferred from homology"/>
<dbReference type="RefSeq" id="WP_111349084.1">
    <property type="nucleotide sequence ID" value="NZ_JAIWKD010000007.1"/>
</dbReference>
<keyword evidence="17" id="KW-0175">Coiled coil</keyword>
<evidence type="ECO:0000256" key="3">
    <source>
        <dbReference type="ARBA" id="ARBA00022448"/>
    </source>
</evidence>
<keyword evidence="19" id="KW-1185">Reference proteome</keyword>
<keyword evidence="8 15" id="KW-1133">Transmembrane helix</keyword>
<dbReference type="GO" id="GO:0005886">
    <property type="term" value="C:plasma membrane"/>
    <property type="evidence" value="ECO:0007669"/>
    <property type="project" value="UniProtKB-SubCell"/>
</dbReference>
<gene>
    <name evidence="15" type="primary">atpF</name>
    <name evidence="18" type="ORF">DLJ53_19685</name>
</gene>
<organism evidence="18 19">
    <name type="scientific">Acuticoccus sediminis</name>
    <dbReference type="NCBI Taxonomy" id="2184697"/>
    <lineage>
        <taxon>Bacteria</taxon>
        <taxon>Pseudomonadati</taxon>
        <taxon>Pseudomonadota</taxon>
        <taxon>Alphaproteobacteria</taxon>
        <taxon>Hyphomicrobiales</taxon>
        <taxon>Amorphaceae</taxon>
        <taxon>Acuticoccus</taxon>
    </lineage>
</organism>
<keyword evidence="6 15" id="KW-0812">Transmembrane</keyword>
<dbReference type="Proteomes" id="UP000249590">
    <property type="component" value="Unassembled WGS sequence"/>
</dbReference>
<reference evidence="18 19" key="1">
    <citation type="submission" date="2018-05" db="EMBL/GenBank/DDBJ databases">
        <title>Acuticoccus sediminis sp. nov., isolated from deep-sea sediment of Indian Ocean.</title>
        <authorList>
            <person name="Liu X."/>
            <person name="Lai Q."/>
            <person name="Du Y."/>
            <person name="Sun F."/>
            <person name="Zhang X."/>
            <person name="Wang S."/>
            <person name="Shao Z."/>
        </authorList>
    </citation>
    <scope>NUCLEOTIDE SEQUENCE [LARGE SCALE GENOMIC DNA]</scope>
    <source>
        <strain evidence="18 19">PTG4-2</strain>
    </source>
</reference>
<dbReference type="GO" id="GO:0046933">
    <property type="term" value="F:proton-transporting ATP synthase activity, rotational mechanism"/>
    <property type="evidence" value="ECO:0007669"/>
    <property type="project" value="UniProtKB-UniRule"/>
</dbReference>
<comment type="function">
    <text evidence="12 15">F(1)F(0) ATP synthase produces ATP from ADP in the presence of a proton or sodium gradient. F-type ATPases consist of two structural domains, F(1) containing the extramembraneous catalytic core and F(0) containing the membrane proton channel, linked together by a central stalk and a peripheral stalk. During catalysis, ATP synthesis in the catalytic domain of F(1) is coupled via a rotary mechanism of the central stalk subunits to proton translocation.</text>
</comment>
<comment type="caution">
    <text evidence="18">The sequence shown here is derived from an EMBL/GenBank/DDBJ whole genome shotgun (WGS) entry which is preliminary data.</text>
</comment>
<evidence type="ECO:0000256" key="4">
    <source>
        <dbReference type="ARBA" id="ARBA00022475"/>
    </source>
</evidence>
<dbReference type="SUPFAM" id="SSF57997">
    <property type="entry name" value="Tropomyosin"/>
    <property type="match status" value="1"/>
</dbReference>
<dbReference type="CDD" id="cd06503">
    <property type="entry name" value="ATP-synt_Fo_b"/>
    <property type="match status" value="1"/>
</dbReference>